<keyword evidence="8" id="KW-0678">Repressor</keyword>
<proteinExistence type="inferred from homology"/>
<comment type="similarity">
    <text evidence="6 7">Belongs to the RNA methyltransferase RlmH family.</text>
</comment>
<evidence type="ECO:0000256" key="7">
    <source>
        <dbReference type="HAMAP-Rule" id="MF_00658"/>
    </source>
</evidence>
<evidence type="ECO:0000256" key="1">
    <source>
        <dbReference type="ARBA" id="ARBA00010574"/>
    </source>
</evidence>
<dbReference type="GO" id="GO:0070038">
    <property type="term" value="F:rRNA (pseudouridine-N3-)-methyltransferase activity"/>
    <property type="evidence" value="ECO:0007669"/>
    <property type="project" value="UniProtKB-UniRule"/>
</dbReference>
<keyword evidence="2 7" id="KW-0698">rRNA processing</keyword>
<feature type="binding site" evidence="7">
    <location>
        <begin position="269"/>
        <end position="274"/>
    </location>
    <ligand>
        <name>S-adenosyl-L-methionine</name>
        <dbReference type="ChEBI" id="CHEBI:59789"/>
    </ligand>
</feature>
<comment type="similarity">
    <text evidence="1 8">Belongs to the Iojap/RsfS family.</text>
</comment>
<name>A0A378W3M5_NEIGO</name>
<reference evidence="9" key="1">
    <citation type="submission" date="2018-06" db="EMBL/GenBank/DDBJ databases">
        <authorList>
            <consortium name="Pathogen Informatics"/>
            <person name="Doyle S."/>
        </authorList>
    </citation>
    <scope>NUCLEOTIDE SEQUENCE [LARGE SCALE GENOMIC DNA]</scope>
    <source>
        <strain evidence="9">NCTC11421</strain>
    </source>
</reference>
<dbReference type="NCBIfam" id="NF000986">
    <property type="entry name" value="PRK00103.1-4"/>
    <property type="match status" value="1"/>
</dbReference>
<dbReference type="Pfam" id="PF02410">
    <property type="entry name" value="RsfS"/>
    <property type="match status" value="1"/>
</dbReference>
<protein>
    <recommendedName>
        <fullName evidence="7 8">Multifunctional fusion protein</fullName>
    </recommendedName>
    <domain>
        <recommendedName>
            <fullName evidence="7">Ribosomal RNA large subunit methyltransferase H</fullName>
            <ecNumber evidence="7">2.1.1.177</ecNumber>
        </recommendedName>
        <alternativeName>
            <fullName evidence="7">23S rRNA (pseudouridine1915-N3)-methyltransferase</fullName>
        </alternativeName>
        <alternativeName>
            <fullName evidence="7">23S rRNA m3Psi1915 methyltransferase</fullName>
        </alternativeName>
        <alternativeName>
            <fullName evidence="7">rRNA (pseudouridine-N3-)-methyltransferase RlmH</fullName>
        </alternativeName>
    </domain>
    <domain>
        <recommendedName>
            <fullName evidence="8">Ribosomal silencing factor RsfS</fullName>
        </recommendedName>
    </domain>
</protein>
<keyword evidence="8" id="KW-0810">Translation regulation</keyword>
<dbReference type="HAMAP" id="MF_01477">
    <property type="entry name" value="Iojap_RsfS"/>
    <property type="match status" value="1"/>
</dbReference>
<keyword evidence="4 7" id="KW-0808">Transferase</keyword>
<dbReference type="HAMAP" id="MF_00658">
    <property type="entry name" value="23SrRNA_methyltr_H"/>
    <property type="match status" value="1"/>
</dbReference>
<dbReference type="SUPFAM" id="SSF75217">
    <property type="entry name" value="alpha/beta knot"/>
    <property type="match status" value="1"/>
</dbReference>
<dbReference type="GO" id="GO:0005737">
    <property type="term" value="C:cytoplasm"/>
    <property type="evidence" value="ECO:0007669"/>
    <property type="project" value="UniProtKB-SubCell"/>
</dbReference>
<comment type="catalytic activity">
    <reaction evidence="7">
        <text>pseudouridine(1915) in 23S rRNA + S-adenosyl-L-methionine = N(3)-methylpseudouridine(1915) in 23S rRNA + S-adenosyl-L-homocysteine + H(+)</text>
        <dbReference type="Rhea" id="RHEA:42752"/>
        <dbReference type="Rhea" id="RHEA-COMP:10221"/>
        <dbReference type="Rhea" id="RHEA-COMP:10222"/>
        <dbReference type="ChEBI" id="CHEBI:15378"/>
        <dbReference type="ChEBI" id="CHEBI:57856"/>
        <dbReference type="ChEBI" id="CHEBI:59789"/>
        <dbReference type="ChEBI" id="CHEBI:65314"/>
        <dbReference type="ChEBI" id="CHEBI:74486"/>
        <dbReference type="EC" id="2.1.1.177"/>
    </reaction>
</comment>
<comment type="function">
    <text evidence="8">Functions as a ribosomal silencing factor. Interacts with ribosomal protein uL14 (rplN), blocking formation of intersubunit bridge B8. Prevents association of the 30S and 50S ribosomal subunits and the formation of functional ribosomes, thus repressing translation.</text>
</comment>
<evidence type="ECO:0000256" key="2">
    <source>
        <dbReference type="ARBA" id="ARBA00022552"/>
    </source>
</evidence>
<evidence type="ECO:0000313" key="9">
    <source>
        <dbReference type="EMBL" id="SUA25084.1"/>
    </source>
</evidence>
<keyword evidence="3 7" id="KW-0489">Methyltransferase</keyword>
<accession>A0A378W3M5</accession>
<sequence>MNEQELQDLQKMVGVAVNALEDIKAKDISVLETQDKTSLFARMIIASGDSTRQVKALANNVAVDLKEAGFEILSTEGDSGEWTLVDAGDLVVHVMLPAVRDFYDIDTIWAARNRVSTPECRSRGTLQTDSRCRLNIHTAFPVRGKALNITVLAVGTKMPRWVDEAVAEYAKCFGRDAAYALKEIKPEKRGAGVNAVQGMAAEEKRILEAIPQGAFLVVLDERGKAPTSVELAEHLKSWRQNGEHVCFVIGGADGMTDRLKQQARMMMRLSSLTLPHGMVRVLLTEQLYRAVSILHNHPYHRE</sequence>
<dbReference type="SUPFAM" id="SSF81301">
    <property type="entry name" value="Nucleotidyltransferase"/>
    <property type="match status" value="1"/>
</dbReference>
<dbReference type="InterPro" id="IPR004394">
    <property type="entry name" value="Iojap/RsfS/C7orf30"/>
</dbReference>
<keyword evidence="5 7" id="KW-0949">S-adenosyl-L-methionine</keyword>
<feature type="binding site" evidence="7">
    <location>
        <position position="219"/>
    </location>
    <ligand>
        <name>S-adenosyl-L-methionine</name>
        <dbReference type="ChEBI" id="CHEBI:59789"/>
    </ligand>
</feature>
<dbReference type="PANTHER" id="PTHR33603:SF1">
    <property type="entry name" value="RIBOSOMAL RNA LARGE SUBUNIT METHYLTRANSFERASE H"/>
    <property type="match status" value="1"/>
</dbReference>
<dbReference type="InterPro" id="IPR029026">
    <property type="entry name" value="tRNA_m1G_MTases_N"/>
</dbReference>
<comment type="subcellular location">
    <subcellularLocation>
        <location evidence="7">Cytoplasm</location>
    </subcellularLocation>
</comment>
<comment type="function">
    <text evidence="7">Specifically methylates the pseudouridine at position 1915 (m3Psi1915) in 23S rRNA.</text>
</comment>
<feature type="binding site" evidence="7">
    <location>
        <position position="250"/>
    </location>
    <ligand>
        <name>S-adenosyl-L-methionine</name>
        <dbReference type="ChEBI" id="CHEBI:59789"/>
    </ligand>
</feature>
<dbReference type="AlphaFoldDB" id="A0A378W3M5"/>
<dbReference type="InterPro" id="IPR003742">
    <property type="entry name" value="RlmH-like"/>
</dbReference>
<comment type="subunit">
    <text evidence="8">Interacts with ribosomal protein uL14 (rplN).</text>
</comment>
<dbReference type="Gene3D" id="3.40.1280.10">
    <property type="match status" value="1"/>
</dbReference>
<dbReference type="Pfam" id="PF02590">
    <property type="entry name" value="SPOUT_MTase"/>
    <property type="match status" value="1"/>
</dbReference>
<dbReference type="InterPro" id="IPR043519">
    <property type="entry name" value="NT_sf"/>
</dbReference>
<evidence type="ECO:0000256" key="4">
    <source>
        <dbReference type="ARBA" id="ARBA00022679"/>
    </source>
</evidence>
<keyword evidence="7" id="KW-0963">Cytoplasm</keyword>
<comment type="subunit">
    <text evidence="7">Homodimer.</text>
</comment>
<dbReference type="NCBIfam" id="TIGR00090">
    <property type="entry name" value="rsfS_iojap_ybeB"/>
    <property type="match status" value="1"/>
</dbReference>
<dbReference type="CDD" id="cd18081">
    <property type="entry name" value="RlmH-like"/>
    <property type="match status" value="1"/>
</dbReference>
<dbReference type="GO" id="GO:0017148">
    <property type="term" value="P:negative regulation of translation"/>
    <property type="evidence" value="ECO:0007669"/>
    <property type="project" value="UniProtKB-UniRule"/>
</dbReference>
<dbReference type="GO" id="GO:0042256">
    <property type="term" value="P:cytosolic ribosome assembly"/>
    <property type="evidence" value="ECO:0007669"/>
    <property type="project" value="UniProtKB-UniRule"/>
</dbReference>
<dbReference type="PANTHER" id="PTHR33603">
    <property type="entry name" value="METHYLTRANSFERASE"/>
    <property type="match status" value="1"/>
</dbReference>
<dbReference type="InterPro" id="IPR029028">
    <property type="entry name" value="Alpha/beta_knot_MTases"/>
</dbReference>
<evidence type="ECO:0000256" key="3">
    <source>
        <dbReference type="ARBA" id="ARBA00022603"/>
    </source>
</evidence>
<evidence type="ECO:0000256" key="8">
    <source>
        <dbReference type="HAMAP-Rule" id="MF_01477"/>
    </source>
</evidence>
<dbReference type="Gene3D" id="3.30.460.10">
    <property type="entry name" value="Beta Polymerase, domain 2"/>
    <property type="match status" value="1"/>
</dbReference>
<evidence type="ECO:0000256" key="6">
    <source>
        <dbReference type="ARBA" id="ARBA00038303"/>
    </source>
</evidence>
<dbReference type="EMBL" id="UGRI01000001">
    <property type="protein sequence ID" value="SUA25084.1"/>
    <property type="molecule type" value="Genomic_DNA"/>
</dbReference>
<dbReference type="EC" id="2.1.1.177" evidence="7"/>
<dbReference type="GO" id="GO:0090071">
    <property type="term" value="P:negative regulation of ribosome biogenesis"/>
    <property type="evidence" value="ECO:0007669"/>
    <property type="project" value="UniProtKB-UniRule"/>
</dbReference>
<evidence type="ECO:0000256" key="5">
    <source>
        <dbReference type="ARBA" id="ARBA00022691"/>
    </source>
</evidence>
<organism evidence="9">
    <name type="scientific">Neisseria gonorrhoeae</name>
    <dbReference type="NCBI Taxonomy" id="485"/>
    <lineage>
        <taxon>Bacteria</taxon>
        <taxon>Pseudomonadati</taxon>
        <taxon>Pseudomonadota</taxon>
        <taxon>Betaproteobacteria</taxon>
        <taxon>Neisseriales</taxon>
        <taxon>Neisseriaceae</taxon>
        <taxon>Neisseria</taxon>
    </lineage>
</organism>
<gene>
    <name evidence="7 9" type="primary">rlmH</name>
    <name evidence="8" type="synonym">rsfS</name>
    <name evidence="9" type="ORF">NCTC11421_03092</name>
</gene>